<dbReference type="SUPFAM" id="SSF56672">
    <property type="entry name" value="DNA/RNA polymerases"/>
    <property type="match status" value="1"/>
</dbReference>
<sequence>MRYIICEDSIKVDEEKVEDIKDWLILKNIHDVCSFHGLASFYRRFIQNFSSIIAPITECMKRENFQLIDATNRSFILIKEKLSFVPILILSNFDKLFEVECDASIIRIGVVLS</sequence>
<gene>
    <name evidence="1" type="ORF">SI7747_03003537</name>
</gene>
<accession>A0A7I8II82</accession>
<dbReference type="EMBL" id="CACRZD030000003">
    <property type="protein sequence ID" value="CAA6657067.1"/>
    <property type="molecule type" value="Genomic_DNA"/>
</dbReference>
<dbReference type="EMBL" id="LR743590">
    <property type="protein sequence ID" value="CAA2617369.1"/>
    <property type="molecule type" value="Genomic_DNA"/>
</dbReference>
<dbReference type="InterPro" id="IPR043128">
    <property type="entry name" value="Rev_trsase/Diguanyl_cyclase"/>
</dbReference>
<dbReference type="PANTHER" id="PTHR37984">
    <property type="entry name" value="PROTEIN CBG26694"/>
    <property type="match status" value="1"/>
</dbReference>
<organism evidence="1">
    <name type="scientific">Spirodela intermedia</name>
    <name type="common">Intermediate duckweed</name>
    <dbReference type="NCBI Taxonomy" id="51605"/>
    <lineage>
        <taxon>Eukaryota</taxon>
        <taxon>Viridiplantae</taxon>
        <taxon>Streptophyta</taxon>
        <taxon>Embryophyta</taxon>
        <taxon>Tracheophyta</taxon>
        <taxon>Spermatophyta</taxon>
        <taxon>Magnoliopsida</taxon>
        <taxon>Liliopsida</taxon>
        <taxon>Araceae</taxon>
        <taxon>Lemnoideae</taxon>
        <taxon>Spirodela</taxon>
    </lineage>
</organism>
<dbReference type="AlphaFoldDB" id="A0A7I8II82"/>
<evidence type="ECO:0000313" key="2">
    <source>
        <dbReference type="Proteomes" id="UP001189122"/>
    </source>
</evidence>
<proteinExistence type="predicted"/>
<name>A0A7I8II82_SPIIN</name>
<dbReference type="Gene3D" id="3.30.70.270">
    <property type="match status" value="1"/>
</dbReference>
<evidence type="ECO:0000313" key="1">
    <source>
        <dbReference type="EMBL" id="CAA2617369.1"/>
    </source>
</evidence>
<keyword evidence="2" id="KW-1185">Reference proteome</keyword>
<dbReference type="PANTHER" id="PTHR37984:SF5">
    <property type="entry name" value="PROTEIN NYNRIN-LIKE"/>
    <property type="match status" value="1"/>
</dbReference>
<reference evidence="1 2" key="1">
    <citation type="submission" date="2019-12" db="EMBL/GenBank/DDBJ databases">
        <authorList>
            <person name="Scholz U."/>
            <person name="Mascher M."/>
            <person name="Fiebig A."/>
        </authorList>
    </citation>
    <scope>NUCLEOTIDE SEQUENCE</scope>
</reference>
<dbReference type="InterPro" id="IPR043502">
    <property type="entry name" value="DNA/RNA_pol_sf"/>
</dbReference>
<dbReference type="InterPro" id="IPR050951">
    <property type="entry name" value="Retrovirus_Pol_polyprotein"/>
</dbReference>
<dbReference type="Proteomes" id="UP001189122">
    <property type="component" value="Unassembled WGS sequence"/>
</dbReference>
<protein>
    <submittedName>
        <fullName evidence="1">Uncharacterized protein</fullName>
    </submittedName>
</protein>